<dbReference type="SUPFAM" id="SSF47203">
    <property type="entry name" value="Acyl-CoA dehydrogenase C-terminal domain-like"/>
    <property type="match status" value="1"/>
</dbReference>
<gene>
    <name evidence="6" type="ORF">CKF48_12735</name>
</gene>
<evidence type="ECO:0008006" key="8">
    <source>
        <dbReference type="Google" id="ProtNLM"/>
    </source>
</evidence>
<organism evidence="6 7">
    <name type="scientific">Cytobacillus kochii</name>
    <dbReference type="NCBI Taxonomy" id="859143"/>
    <lineage>
        <taxon>Bacteria</taxon>
        <taxon>Bacillati</taxon>
        <taxon>Bacillota</taxon>
        <taxon>Bacilli</taxon>
        <taxon>Bacillales</taxon>
        <taxon>Bacillaceae</taxon>
        <taxon>Cytobacillus</taxon>
    </lineage>
</organism>
<evidence type="ECO:0000313" key="6">
    <source>
        <dbReference type="EMBL" id="ASV68110.1"/>
    </source>
</evidence>
<dbReference type="Pfam" id="PF02770">
    <property type="entry name" value="Acyl-CoA_dh_M"/>
    <property type="match status" value="1"/>
</dbReference>
<evidence type="ECO:0000313" key="7">
    <source>
        <dbReference type="Proteomes" id="UP000215137"/>
    </source>
</evidence>
<keyword evidence="1" id="KW-0285">Flavoprotein</keyword>
<dbReference type="AlphaFoldDB" id="A0A248TJ47"/>
<sequence>MLQTKIKDVQIRNEREAALAEKYDEIAERLEGYAAENDEQGTFPYASFDILREAGFFSLTVPQKYGGYEASLYEMTIALERLAKGDGAVALAAGWQSCLFLNYREGNRWKEEIFATVCQGVVQNGDTLNIFATEKKGGNIFRGSQPETVARRTAGGYIISGEKTFATLAPIADPLIVMAWVEDEGVLGEFLIRKSDKVVVKETWNTIGMRSTGSDTIMLNEVFVPEKALLAKATGKDGGLKNRSTFLFIASVFLGVAHAARDFIIDFAKHQQAGSLQKPIAEVPHIQQKIGEIEIALTTSRTLLFSLADKWDRYPHLRDDLLNDFQAAKYTICHQAIHIVELAMRVAGGRGLSKDFKLERLFRDVQCGLSMHPADDMIVQGLARSALYSD</sequence>
<feature type="domain" description="Acyl-CoA dehydrogenase C-terminal" evidence="5">
    <location>
        <begin position="248"/>
        <end position="367"/>
    </location>
</feature>
<dbReference type="PIRSF" id="PIRSF016578">
    <property type="entry name" value="HsaA"/>
    <property type="match status" value="1"/>
</dbReference>
<dbReference type="PANTHER" id="PTHR43884:SF25">
    <property type="entry name" value="ACYL-COA DEHYDROGENASE YDBM-RELATED"/>
    <property type="match status" value="1"/>
</dbReference>
<evidence type="ECO:0000259" key="4">
    <source>
        <dbReference type="Pfam" id="PF02771"/>
    </source>
</evidence>
<proteinExistence type="predicted"/>
<dbReference type="GO" id="GO:0003995">
    <property type="term" value="F:acyl-CoA dehydrogenase activity"/>
    <property type="evidence" value="ECO:0007669"/>
    <property type="project" value="TreeGrafter"/>
</dbReference>
<accession>A0A248TJ47</accession>
<dbReference type="InterPro" id="IPR036250">
    <property type="entry name" value="AcylCo_DH-like_C"/>
</dbReference>
<dbReference type="GO" id="GO:0050660">
    <property type="term" value="F:flavin adenine dinucleotide binding"/>
    <property type="evidence" value="ECO:0007669"/>
    <property type="project" value="InterPro"/>
</dbReference>
<dbReference type="EMBL" id="CP022983">
    <property type="protein sequence ID" value="ASV68110.1"/>
    <property type="molecule type" value="Genomic_DNA"/>
</dbReference>
<feature type="domain" description="Acyl-CoA dehydrogenase/oxidase N-terminal" evidence="4">
    <location>
        <begin position="18"/>
        <end position="101"/>
    </location>
</feature>
<dbReference type="PANTHER" id="PTHR43884">
    <property type="entry name" value="ACYL-COA DEHYDROGENASE"/>
    <property type="match status" value="1"/>
</dbReference>
<dbReference type="Gene3D" id="1.20.140.10">
    <property type="entry name" value="Butyryl-CoA Dehydrogenase, subunit A, domain 3"/>
    <property type="match status" value="1"/>
</dbReference>
<evidence type="ECO:0000259" key="5">
    <source>
        <dbReference type="Pfam" id="PF08028"/>
    </source>
</evidence>
<dbReference type="Pfam" id="PF08028">
    <property type="entry name" value="Acyl-CoA_dh_2"/>
    <property type="match status" value="1"/>
</dbReference>
<keyword evidence="2" id="KW-0560">Oxidoreductase</keyword>
<dbReference type="InterPro" id="IPR013107">
    <property type="entry name" value="Acyl-CoA_DH_C"/>
</dbReference>
<evidence type="ECO:0000259" key="3">
    <source>
        <dbReference type="Pfam" id="PF02770"/>
    </source>
</evidence>
<dbReference type="InterPro" id="IPR009100">
    <property type="entry name" value="AcylCoA_DH/oxidase_NM_dom_sf"/>
</dbReference>
<protein>
    <recommendedName>
        <fullName evidence="8">Acyl-CoA dehydrogenase</fullName>
    </recommendedName>
</protein>
<dbReference type="InterPro" id="IPR013786">
    <property type="entry name" value="AcylCoA_DH/ox_N"/>
</dbReference>
<dbReference type="SUPFAM" id="SSF56645">
    <property type="entry name" value="Acyl-CoA dehydrogenase NM domain-like"/>
    <property type="match status" value="1"/>
</dbReference>
<feature type="domain" description="Acyl-CoA oxidase/dehydrogenase middle" evidence="3">
    <location>
        <begin position="131"/>
        <end position="221"/>
    </location>
</feature>
<dbReference type="Gene3D" id="1.10.540.10">
    <property type="entry name" value="Acyl-CoA dehydrogenase/oxidase, N-terminal domain"/>
    <property type="match status" value="1"/>
</dbReference>
<keyword evidence="7" id="KW-1185">Reference proteome</keyword>
<dbReference type="KEGG" id="bko:CKF48_12735"/>
<dbReference type="InterPro" id="IPR046373">
    <property type="entry name" value="Acyl-CoA_Oxase/DH_mid-dom_sf"/>
</dbReference>
<dbReference type="Proteomes" id="UP000215137">
    <property type="component" value="Chromosome"/>
</dbReference>
<dbReference type="InterPro" id="IPR037069">
    <property type="entry name" value="AcylCoA_DH/ox_N_sf"/>
</dbReference>
<name>A0A248TJ47_9BACI</name>
<evidence type="ECO:0000256" key="2">
    <source>
        <dbReference type="ARBA" id="ARBA00023002"/>
    </source>
</evidence>
<evidence type="ECO:0000256" key="1">
    <source>
        <dbReference type="ARBA" id="ARBA00022630"/>
    </source>
</evidence>
<dbReference type="RefSeq" id="WP_095371679.1">
    <property type="nucleotide sequence ID" value="NZ_CP022983.1"/>
</dbReference>
<reference evidence="6 7" key="1">
    <citation type="submission" date="2017-08" db="EMBL/GenBank/DDBJ databases">
        <title>Complete Genome Sequence of Bacillus kochii Oregon-R-modENCODE STRAIN BDGP4, isolated from Drosophila melanogaster gut.</title>
        <authorList>
            <person name="Wan K.H."/>
            <person name="Yu C."/>
            <person name="Park S."/>
            <person name="Hammonds A.S."/>
            <person name="Booth B.W."/>
            <person name="Celniker S.E."/>
        </authorList>
    </citation>
    <scope>NUCLEOTIDE SEQUENCE [LARGE SCALE GENOMIC DNA]</scope>
    <source>
        <strain evidence="6 7">BDGP4</strain>
    </source>
</reference>
<dbReference type="OrthoDB" id="9785203at2"/>
<dbReference type="InterPro" id="IPR006091">
    <property type="entry name" value="Acyl-CoA_Oxase/DH_mid-dom"/>
</dbReference>
<dbReference type="CDD" id="cd00567">
    <property type="entry name" value="ACAD"/>
    <property type="match status" value="1"/>
</dbReference>
<dbReference type="Gene3D" id="2.40.110.10">
    <property type="entry name" value="Butyryl-CoA Dehydrogenase, subunit A, domain 2"/>
    <property type="match status" value="1"/>
</dbReference>
<dbReference type="Pfam" id="PF02771">
    <property type="entry name" value="Acyl-CoA_dh_N"/>
    <property type="match status" value="1"/>
</dbReference>